<dbReference type="PROSITE" id="PS51257">
    <property type="entry name" value="PROKAR_LIPOPROTEIN"/>
    <property type="match status" value="1"/>
</dbReference>
<dbReference type="EMBL" id="DXDA01000006">
    <property type="protein sequence ID" value="HIY67910.1"/>
    <property type="molecule type" value="Genomic_DNA"/>
</dbReference>
<reference evidence="5" key="1">
    <citation type="journal article" date="2021" name="PeerJ">
        <title>Extensive microbial diversity within the chicken gut microbiome revealed by metagenomics and culture.</title>
        <authorList>
            <person name="Gilroy R."/>
            <person name="Ravi A."/>
            <person name="Getino M."/>
            <person name="Pursley I."/>
            <person name="Horton D.L."/>
            <person name="Alikhan N.F."/>
            <person name="Baker D."/>
            <person name="Gharbi K."/>
            <person name="Hall N."/>
            <person name="Watson M."/>
            <person name="Adriaenssens E.M."/>
            <person name="Foster-Nyarko E."/>
            <person name="Jarju S."/>
            <person name="Secka A."/>
            <person name="Antonio M."/>
            <person name="Oren A."/>
            <person name="Chaudhuri R.R."/>
            <person name="La Ragione R."/>
            <person name="Hildebrand F."/>
            <person name="Pallen M.J."/>
        </authorList>
    </citation>
    <scope>NUCLEOTIDE SEQUENCE</scope>
    <source>
        <strain evidence="5">5134</strain>
    </source>
</reference>
<evidence type="ECO:0000256" key="3">
    <source>
        <dbReference type="ARBA" id="ARBA00012865"/>
    </source>
</evidence>
<organism evidence="5 6">
    <name type="scientific">Candidatus Alistipes intestinigallinarum</name>
    <dbReference type="NCBI Taxonomy" id="2838440"/>
    <lineage>
        <taxon>Bacteria</taxon>
        <taxon>Pseudomonadati</taxon>
        <taxon>Bacteroidota</taxon>
        <taxon>Bacteroidia</taxon>
        <taxon>Bacteroidales</taxon>
        <taxon>Rikenellaceae</taxon>
        <taxon>Alistipes</taxon>
    </lineage>
</organism>
<dbReference type="EC" id="3.5.2.6" evidence="3"/>
<evidence type="ECO:0000256" key="2">
    <source>
        <dbReference type="ARBA" id="ARBA00009009"/>
    </source>
</evidence>
<protein>
    <recommendedName>
        <fullName evidence="3">beta-lactamase</fullName>
        <ecNumber evidence="3">3.5.2.6</ecNumber>
    </recommendedName>
</protein>
<dbReference type="GO" id="GO:0008800">
    <property type="term" value="F:beta-lactamase activity"/>
    <property type="evidence" value="ECO:0007669"/>
    <property type="project" value="UniProtKB-EC"/>
</dbReference>
<reference evidence="5" key="2">
    <citation type="submission" date="2021-04" db="EMBL/GenBank/DDBJ databases">
        <authorList>
            <person name="Gilroy R."/>
        </authorList>
    </citation>
    <scope>NUCLEOTIDE SEQUENCE</scope>
    <source>
        <strain evidence="5">5134</strain>
    </source>
</reference>
<evidence type="ECO:0000313" key="6">
    <source>
        <dbReference type="Proteomes" id="UP000886844"/>
    </source>
</evidence>
<dbReference type="InterPro" id="IPR012338">
    <property type="entry name" value="Beta-lactam/transpept-like"/>
</dbReference>
<dbReference type="Pfam" id="PF13354">
    <property type="entry name" value="Beta-lactamase2"/>
    <property type="match status" value="1"/>
</dbReference>
<dbReference type="SUPFAM" id="SSF56601">
    <property type="entry name" value="beta-lactamase/transpeptidase-like"/>
    <property type="match status" value="1"/>
</dbReference>
<name>A0A9D2CBW5_9BACT</name>
<dbReference type="PANTHER" id="PTHR35333:SF3">
    <property type="entry name" value="BETA-LACTAMASE-TYPE TRANSPEPTIDASE FOLD CONTAINING PROTEIN"/>
    <property type="match status" value="1"/>
</dbReference>
<comment type="similarity">
    <text evidence="2">Belongs to the class-A beta-lactamase family.</text>
</comment>
<dbReference type="PANTHER" id="PTHR35333">
    <property type="entry name" value="BETA-LACTAMASE"/>
    <property type="match status" value="1"/>
</dbReference>
<accession>A0A9D2CBW5</accession>
<dbReference type="Proteomes" id="UP000886844">
    <property type="component" value="Unassembled WGS sequence"/>
</dbReference>
<feature type="domain" description="Beta-lactamase class A catalytic" evidence="4">
    <location>
        <begin position="52"/>
        <end position="266"/>
    </location>
</feature>
<proteinExistence type="inferred from homology"/>
<dbReference type="GO" id="GO:0030655">
    <property type="term" value="P:beta-lactam antibiotic catabolic process"/>
    <property type="evidence" value="ECO:0007669"/>
    <property type="project" value="InterPro"/>
</dbReference>
<dbReference type="AlphaFoldDB" id="A0A9D2CBW5"/>
<dbReference type="InterPro" id="IPR045155">
    <property type="entry name" value="Beta-lactam_cat"/>
</dbReference>
<dbReference type="InterPro" id="IPR000871">
    <property type="entry name" value="Beta-lactam_class-A"/>
</dbReference>
<dbReference type="NCBIfam" id="NF033103">
    <property type="entry name" value="bla_class_A"/>
    <property type="match status" value="1"/>
</dbReference>
<gene>
    <name evidence="5" type="primary">bla</name>
    <name evidence="5" type="ORF">H9828_00665</name>
</gene>
<evidence type="ECO:0000313" key="5">
    <source>
        <dbReference type="EMBL" id="HIY67910.1"/>
    </source>
</evidence>
<evidence type="ECO:0000256" key="1">
    <source>
        <dbReference type="ARBA" id="ARBA00001526"/>
    </source>
</evidence>
<comment type="caution">
    <text evidence="5">The sequence shown here is derived from an EMBL/GenBank/DDBJ whole genome shotgun (WGS) entry which is preliminary data.</text>
</comment>
<dbReference type="Gene3D" id="3.40.710.10">
    <property type="entry name" value="DD-peptidase/beta-lactamase superfamily"/>
    <property type="match status" value="1"/>
</dbReference>
<comment type="catalytic activity">
    <reaction evidence="1">
        <text>a beta-lactam + H2O = a substituted beta-amino acid</text>
        <dbReference type="Rhea" id="RHEA:20401"/>
        <dbReference type="ChEBI" id="CHEBI:15377"/>
        <dbReference type="ChEBI" id="CHEBI:35627"/>
        <dbReference type="ChEBI" id="CHEBI:140347"/>
        <dbReference type="EC" id="3.5.2.6"/>
    </reaction>
</comment>
<dbReference type="GO" id="GO:0046677">
    <property type="term" value="P:response to antibiotic"/>
    <property type="evidence" value="ECO:0007669"/>
    <property type="project" value="InterPro"/>
</dbReference>
<evidence type="ECO:0000259" key="4">
    <source>
        <dbReference type="Pfam" id="PF13354"/>
    </source>
</evidence>
<sequence length="295" mass="31592">MMRLLFCVGMLLLTACGPRPRSLEQELDSLAATLPEARIGIAVRTPDGETIARQDTLLPLLSVFKFPLALAVLDKAAAEGTPLTTPVEVGPEWLDPDTYSPLRDSLPATGGGVTLGELLHYSTSLSDNIACDRLLAYVGGPDAVDRYVRERAGIEGFRIAATERTMHLDPANQRINVARPSAVCALFARFLEGGLLIPEHEALLRQLLEGATTGANKLRAGLPEGVVLGHKTGSSDRTPEGLRIADNDAGYVVLPDGRRYCVTILVTDSPADDAANAAVIAAISKRIYEHFTENQ</sequence>